<evidence type="ECO:0000256" key="2">
    <source>
        <dbReference type="ARBA" id="ARBA00022605"/>
    </source>
</evidence>
<dbReference type="PANTHER" id="PTHR43300">
    <property type="entry name" value="ACETYLTRANSFERASE"/>
    <property type="match status" value="1"/>
</dbReference>
<evidence type="ECO:0000256" key="7">
    <source>
        <dbReference type="ARBA" id="ARBA00023315"/>
    </source>
</evidence>
<organism evidence="8 9">
    <name type="scientific">Sinorhizobium mexicanum</name>
    <dbReference type="NCBI Taxonomy" id="375549"/>
    <lineage>
        <taxon>Bacteria</taxon>
        <taxon>Pseudomonadati</taxon>
        <taxon>Pseudomonadota</taxon>
        <taxon>Alphaproteobacteria</taxon>
        <taxon>Hyphomicrobiales</taxon>
        <taxon>Rhizobiaceae</taxon>
        <taxon>Sinorhizobium/Ensifer group</taxon>
        <taxon>Sinorhizobium</taxon>
    </lineage>
</organism>
<dbReference type="Gene3D" id="2.160.10.10">
    <property type="entry name" value="Hexapeptide repeat proteins"/>
    <property type="match status" value="1"/>
</dbReference>
<dbReference type="SUPFAM" id="SSF51161">
    <property type="entry name" value="Trimeric LpxA-like enzymes"/>
    <property type="match status" value="1"/>
</dbReference>
<dbReference type="PROSITE" id="PS00101">
    <property type="entry name" value="HEXAPEP_TRANSFERASES"/>
    <property type="match status" value="1"/>
</dbReference>
<evidence type="ECO:0000256" key="6">
    <source>
        <dbReference type="ARBA" id="ARBA00023154"/>
    </source>
</evidence>
<reference evidence="8 9" key="1">
    <citation type="submission" date="2019-06" db="EMBL/GenBank/DDBJ databases">
        <title>Complete genome sequence of Ensifer mexicanus ITTG R7 isolated from nodules of Acacia angustissima (Mill.) Kuntze.</title>
        <authorList>
            <person name="Rincon-Rosales R."/>
            <person name="Rogel M.A."/>
            <person name="Guerrero G."/>
            <person name="Rincon-Molina C.I."/>
            <person name="Lopez-Lopez A."/>
            <person name="Martinez-Romero E."/>
        </authorList>
    </citation>
    <scope>NUCLEOTIDE SEQUENCE [LARGE SCALE GENOMIC DNA]</scope>
    <source>
        <strain evidence="8 9">ITTG R7</strain>
        <plasmid evidence="9">pemeittgr7c</plasmid>
    </source>
</reference>
<evidence type="ECO:0000313" key="8">
    <source>
        <dbReference type="EMBL" id="QLL65807.1"/>
    </source>
</evidence>
<evidence type="ECO:0000256" key="1">
    <source>
        <dbReference type="ARBA" id="ARBA00007274"/>
    </source>
</evidence>
<dbReference type="RefSeq" id="WP_180942704.1">
    <property type="nucleotide sequence ID" value="NZ_CP041241.1"/>
</dbReference>
<dbReference type="Proteomes" id="UP000510721">
    <property type="component" value="Plasmid pEmeITTGR7c"/>
</dbReference>
<geneLocation type="plasmid" evidence="9">
    <name>pemeittgr7c</name>
</geneLocation>
<evidence type="ECO:0000256" key="5">
    <source>
        <dbReference type="ARBA" id="ARBA00022915"/>
    </source>
</evidence>
<evidence type="ECO:0000256" key="3">
    <source>
        <dbReference type="ARBA" id="ARBA00022679"/>
    </source>
</evidence>
<keyword evidence="7" id="KW-0012">Acyltransferase</keyword>
<dbReference type="KEGG" id="emx:FKV68_31525"/>
<dbReference type="GO" id="GO:0019877">
    <property type="term" value="P:diaminopimelate biosynthetic process"/>
    <property type="evidence" value="ECO:0007669"/>
    <property type="project" value="UniProtKB-KW"/>
</dbReference>
<keyword evidence="3 8" id="KW-0808">Transferase</keyword>
<dbReference type="InterPro" id="IPR018357">
    <property type="entry name" value="Hexapep_transf_CS"/>
</dbReference>
<dbReference type="InterPro" id="IPR001451">
    <property type="entry name" value="Hexapep"/>
</dbReference>
<keyword evidence="6" id="KW-0457">Lysine biosynthesis</keyword>
<dbReference type="GO" id="GO:0016746">
    <property type="term" value="F:acyltransferase activity"/>
    <property type="evidence" value="ECO:0007669"/>
    <property type="project" value="UniProtKB-KW"/>
</dbReference>
<gene>
    <name evidence="8" type="ORF">FKV68_31525</name>
</gene>
<comment type="similarity">
    <text evidence="1">Belongs to the transferase hexapeptide repeat family.</text>
</comment>
<keyword evidence="9" id="KW-1185">Reference proteome</keyword>
<keyword evidence="8" id="KW-0614">Plasmid</keyword>
<keyword evidence="4" id="KW-0677">Repeat</keyword>
<proteinExistence type="inferred from homology"/>
<protein>
    <submittedName>
        <fullName evidence="8">N-acetyltransferase</fullName>
    </submittedName>
</protein>
<dbReference type="PANTHER" id="PTHR43300:SF10">
    <property type="entry name" value="2,3,4,5-TETRAHYDROPYRIDINE-2,6-DICARBOXYLATE N-ACETYLTRANSFERASE"/>
    <property type="match status" value="1"/>
</dbReference>
<dbReference type="InterPro" id="IPR011004">
    <property type="entry name" value="Trimer_LpxA-like_sf"/>
</dbReference>
<name>A0A859QUI8_9HYPH</name>
<keyword evidence="2" id="KW-0028">Amino-acid biosynthesis</keyword>
<dbReference type="AlphaFoldDB" id="A0A859QUI8"/>
<evidence type="ECO:0000256" key="4">
    <source>
        <dbReference type="ARBA" id="ARBA00022737"/>
    </source>
</evidence>
<dbReference type="EMBL" id="CP041241">
    <property type="protein sequence ID" value="QLL65807.1"/>
    <property type="molecule type" value="Genomic_DNA"/>
</dbReference>
<accession>A0A859QUI8</accession>
<sequence>MSTDPSAGIRIVHAVHGRREAVADPSYQPALAEALKQSYGTEGLVALYGRFMSGDGFVDLLMRKAIWQGVAKSCGSGLQIGSGAGFKHPETFEIGNSVFIGAQAYIQGRHDGRCVIGDNVWIGPQAYLDARDLVMEEFVGWGPGAKILGSSHTGLPVDVPIIRTDLEIKPVRIGAWADIGTNATILPGVTIGKGAVVGAGAVVVSDVEPFAVVAGVPAKFLHWRTDSAPAKP</sequence>
<dbReference type="GO" id="GO:0009085">
    <property type="term" value="P:lysine biosynthetic process"/>
    <property type="evidence" value="ECO:0007669"/>
    <property type="project" value="UniProtKB-KW"/>
</dbReference>
<keyword evidence="5" id="KW-0220">Diaminopimelate biosynthesis</keyword>
<dbReference type="InterPro" id="IPR050179">
    <property type="entry name" value="Trans_hexapeptide_repeat"/>
</dbReference>
<dbReference type="Pfam" id="PF14602">
    <property type="entry name" value="Hexapep_2"/>
    <property type="match status" value="1"/>
</dbReference>
<evidence type="ECO:0000313" key="9">
    <source>
        <dbReference type="Proteomes" id="UP000510721"/>
    </source>
</evidence>